<keyword evidence="2" id="KW-1185">Reference proteome</keyword>
<dbReference type="KEGG" id="tpal:117653258"/>
<dbReference type="GeneID" id="117653258"/>
<dbReference type="RefSeq" id="XP_034254709.1">
    <property type="nucleotide sequence ID" value="XM_034398818.1"/>
</dbReference>
<protein>
    <submittedName>
        <fullName evidence="3">Uncharacterized protein LOC117653258</fullName>
    </submittedName>
</protein>
<evidence type="ECO:0000256" key="1">
    <source>
        <dbReference type="SAM" id="MobiDB-lite"/>
    </source>
</evidence>
<organism evidence="3">
    <name type="scientific">Thrips palmi</name>
    <name type="common">Melon thrips</name>
    <dbReference type="NCBI Taxonomy" id="161013"/>
    <lineage>
        <taxon>Eukaryota</taxon>
        <taxon>Metazoa</taxon>
        <taxon>Ecdysozoa</taxon>
        <taxon>Arthropoda</taxon>
        <taxon>Hexapoda</taxon>
        <taxon>Insecta</taxon>
        <taxon>Pterygota</taxon>
        <taxon>Neoptera</taxon>
        <taxon>Paraneoptera</taxon>
        <taxon>Thysanoptera</taxon>
        <taxon>Terebrantia</taxon>
        <taxon>Thripoidea</taxon>
        <taxon>Thripidae</taxon>
        <taxon>Thrips</taxon>
    </lineage>
</organism>
<feature type="compositionally biased region" description="Basic and acidic residues" evidence="1">
    <location>
        <begin position="25"/>
        <end position="39"/>
    </location>
</feature>
<dbReference type="AlphaFoldDB" id="A0A6P9ABE2"/>
<evidence type="ECO:0000313" key="2">
    <source>
        <dbReference type="Proteomes" id="UP000515158"/>
    </source>
</evidence>
<evidence type="ECO:0000313" key="3">
    <source>
        <dbReference type="RefSeq" id="XP_034254709.1"/>
    </source>
</evidence>
<sequence length="156" mass="16768">MTPLDTFPTDDTFGHVDIASAGRQPDVHDMHSLPGDARDANGGLDAAPFSANGGTAEAAGLGQLGHPGTRQHVHFPDTSNARVVLDENFSQVDSPGTGVEDGSAGLEWPIPQDEKALLSYQPLRQKLHLFDASEGAPFAPMQLWHEWHQEKNSPKL</sequence>
<dbReference type="Proteomes" id="UP000515158">
    <property type="component" value="Unplaced"/>
</dbReference>
<accession>A0A6P9ABE2</accession>
<reference evidence="3" key="1">
    <citation type="submission" date="2025-08" db="UniProtKB">
        <authorList>
            <consortium name="RefSeq"/>
        </authorList>
    </citation>
    <scope>IDENTIFICATION</scope>
    <source>
        <tissue evidence="3">Total insect</tissue>
    </source>
</reference>
<gene>
    <name evidence="3" type="primary">LOC117653258</name>
</gene>
<name>A0A6P9ABE2_THRPL</name>
<feature type="region of interest" description="Disordered" evidence="1">
    <location>
        <begin position="22"/>
        <end position="79"/>
    </location>
</feature>
<proteinExistence type="predicted"/>
<dbReference type="InParanoid" id="A0A6P9ABE2"/>